<sequence length="130" mass="15758">MVDSAYSRRVYVLCRPIFSDNNAQVRNLKNVKELVNNSRKSMQLLQRDIGEAKLVEILRYMLKSRNFEPKLRAKVEFPDFFRPLPFVMSGARRPRSMRSALPRRPWMRSRPRMVRDWAWRIWRAMCLRRS</sequence>
<gene>
    <name evidence="1" type="ORF">K469DRAFT_285515</name>
</gene>
<dbReference type="OrthoDB" id="5324651at2759"/>
<dbReference type="AlphaFoldDB" id="A0A6A6ENL4"/>
<evidence type="ECO:0000313" key="1">
    <source>
        <dbReference type="EMBL" id="KAF2193164.1"/>
    </source>
</evidence>
<keyword evidence="2" id="KW-1185">Reference proteome</keyword>
<protein>
    <submittedName>
        <fullName evidence="1">Uncharacterized protein</fullName>
    </submittedName>
</protein>
<evidence type="ECO:0000313" key="2">
    <source>
        <dbReference type="Proteomes" id="UP000800200"/>
    </source>
</evidence>
<organism evidence="1 2">
    <name type="scientific">Zopfia rhizophila CBS 207.26</name>
    <dbReference type="NCBI Taxonomy" id="1314779"/>
    <lineage>
        <taxon>Eukaryota</taxon>
        <taxon>Fungi</taxon>
        <taxon>Dikarya</taxon>
        <taxon>Ascomycota</taxon>
        <taxon>Pezizomycotina</taxon>
        <taxon>Dothideomycetes</taxon>
        <taxon>Dothideomycetes incertae sedis</taxon>
        <taxon>Zopfiaceae</taxon>
        <taxon>Zopfia</taxon>
    </lineage>
</organism>
<dbReference type="EMBL" id="ML994614">
    <property type="protein sequence ID" value="KAF2193164.1"/>
    <property type="molecule type" value="Genomic_DNA"/>
</dbReference>
<proteinExistence type="predicted"/>
<accession>A0A6A6ENL4</accession>
<name>A0A6A6ENL4_9PEZI</name>
<reference evidence="1" key="1">
    <citation type="journal article" date="2020" name="Stud. Mycol.">
        <title>101 Dothideomycetes genomes: a test case for predicting lifestyles and emergence of pathogens.</title>
        <authorList>
            <person name="Haridas S."/>
            <person name="Albert R."/>
            <person name="Binder M."/>
            <person name="Bloem J."/>
            <person name="Labutti K."/>
            <person name="Salamov A."/>
            <person name="Andreopoulos B."/>
            <person name="Baker S."/>
            <person name="Barry K."/>
            <person name="Bills G."/>
            <person name="Bluhm B."/>
            <person name="Cannon C."/>
            <person name="Castanera R."/>
            <person name="Culley D."/>
            <person name="Daum C."/>
            <person name="Ezra D."/>
            <person name="Gonzalez J."/>
            <person name="Henrissat B."/>
            <person name="Kuo A."/>
            <person name="Liang C."/>
            <person name="Lipzen A."/>
            <person name="Lutzoni F."/>
            <person name="Magnuson J."/>
            <person name="Mondo S."/>
            <person name="Nolan M."/>
            <person name="Ohm R."/>
            <person name="Pangilinan J."/>
            <person name="Park H.-J."/>
            <person name="Ramirez L."/>
            <person name="Alfaro M."/>
            <person name="Sun H."/>
            <person name="Tritt A."/>
            <person name="Yoshinaga Y."/>
            <person name="Zwiers L.-H."/>
            <person name="Turgeon B."/>
            <person name="Goodwin S."/>
            <person name="Spatafora J."/>
            <person name="Crous P."/>
            <person name="Grigoriev I."/>
        </authorList>
    </citation>
    <scope>NUCLEOTIDE SEQUENCE</scope>
    <source>
        <strain evidence="1">CBS 207.26</strain>
    </source>
</reference>
<dbReference type="Proteomes" id="UP000800200">
    <property type="component" value="Unassembled WGS sequence"/>
</dbReference>